<dbReference type="RefSeq" id="WP_066233114.1">
    <property type="nucleotide sequence ID" value="NZ_JARTFQ010000008.1"/>
</dbReference>
<sequence>MDVCPLCNGLETRIFQCPNCQTIMSDNGKITDYLDDYSPYMDIEIMKLFDGVEQSLEKKQCIHYYICPNCMHEENNIIAE</sequence>
<evidence type="ECO:0000313" key="1">
    <source>
        <dbReference type="EMBL" id="MED4400429.1"/>
    </source>
</evidence>
<protein>
    <submittedName>
        <fullName evidence="1">Uncharacterized protein</fullName>
    </submittedName>
</protein>
<proteinExistence type="predicted"/>
<evidence type="ECO:0000313" key="2">
    <source>
        <dbReference type="Proteomes" id="UP001342826"/>
    </source>
</evidence>
<dbReference type="GeneID" id="301142365"/>
<keyword evidence="2" id="KW-1185">Reference proteome</keyword>
<name>A0ABU6NTF8_9BACI</name>
<comment type="caution">
    <text evidence="1">The sequence shown here is derived from an EMBL/GenBank/DDBJ whole genome shotgun (WGS) entry which is preliminary data.</text>
</comment>
<accession>A0ABU6NTF8</accession>
<reference evidence="1 2" key="1">
    <citation type="submission" date="2023-03" db="EMBL/GenBank/DDBJ databases">
        <title>Bacillus Genome Sequencing.</title>
        <authorList>
            <person name="Dunlap C."/>
        </authorList>
    </citation>
    <scope>NUCLEOTIDE SEQUENCE [LARGE SCALE GENOMIC DNA]</scope>
    <source>
        <strain evidence="1 2">NRS-1717</strain>
    </source>
</reference>
<dbReference type="Proteomes" id="UP001342826">
    <property type="component" value="Unassembled WGS sequence"/>
</dbReference>
<organism evidence="1 2">
    <name type="scientific">Metabacillus fastidiosus</name>
    <dbReference type="NCBI Taxonomy" id="1458"/>
    <lineage>
        <taxon>Bacteria</taxon>
        <taxon>Bacillati</taxon>
        <taxon>Bacillota</taxon>
        <taxon>Bacilli</taxon>
        <taxon>Bacillales</taxon>
        <taxon>Bacillaceae</taxon>
        <taxon>Metabacillus</taxon>
    </lineage>
</organism>
<gene>
    <name evidence="1" type="ORF">P9271_03605</name>
</gene>
<dbReference type="EMBL" id="JARTFS010000003">
    <property type="protein sequence ID" value="MED4400429.1"/>
    <property type="molecule type" value="Genomic_DNA"/>
</dbReference>